<gene>
    <name evidence="2" type="ORF">HNP73_001030</name>
</gene>
<feature type="transmembrane region" description="Helical" evidence="1">
    <location>
        <begin position="6"/>
        <end position="27"/>
    </location>
</feature>
<name>A0A840SE15_9RHOB</name>
<keyword evidence="1" id="KW-0472">Membrane</keyword>
<sequence length="70" mass="7381">MQLLAPIGLLLTLAGLFGLGWCIWRGFQIRRSALPPQEIHAALHRLIALNLGSVAAAALGLGLLVVGLML</sequence>
<keyword evidence="3" id="KW-1185">Reference proteome</keyword>
<dbReference type="EMBL" id="JACHFM010000001">
    <property type="protein sequence ID" value="MBB5221109.1"/>
    <property type="molecule type" value="Genomic_DNA"/>
</dbReference>
<proteinExistence type="predicted"/>
<evidence type="ECO:0000313" key="3">
    <source>
        <dbReference type="Proteomes" id="UP000549457"/>
    </source>
</evidence>
<dbReference type="AlphaFoldDB" id="A0A840SE15"/>
<feature type="transmembrane region" description="Helical" evidence="1">
    <location>
        <begin position="47"/>
        <end position="69"/>
    </location>
</feature>
<accession>A0A840SE15</accession>
<organism evidence="2 3">
    <name type="scientific">Amaricoccus macauensis</name>
    <dbReference type="NCBI Taxonomy" id="57001"/>
    <lineage>
        <taxon>Bacteria</taxon>
        <taxon>Pseudomonadati</taxon>
        <taxon>Pseudomonadota</taxon>
        <taxon>Alphaproteobacteria</taxon>
        <taxon>Rhodobacterales</taxon>
        <taxon>Paracoccaceae</taxon>
        <taxon>Amaricoccus</taxon>
    </lineage>
</organism>
<reference evidence="2 3" key="1">
    <citation type="submission" date="2020-08" db="EMBL/GenBank/DDBJ databases">
        <title>Genomic Encyclopedia of Type Strains, Phase IV (KMG-IV): sequencing the most valuable type-strain genomes for metagenomic binning, comparative biology and taxonomic classification.</title>
        <authorList>
            <person name="Goeker M."/>
        </authorList>
    </citation>
    <scope>NUCLEOTIDE SEQUENCE [LARGE SCALE GENOMIC DNA]</scope>
    <source>
        <strain evidence="2 3">DSM 101730</strain>
    </source>
</reference>
<evidence type="ECO:0000256" key="1">
    <source>
        <dbReference type="SAM" id="Phobius"/>
    </source>
</evidence>
<comment type="caution">
    <text evidence="2">The sequence shown here is derived from an EMBL/GenBank/DDBJ whole genome shotgun (WGS) entry which is preliminary data.</text>
</comment>
<protein>
    <submittedName>
        <fullName evidence="2">Uncharacterized protein</fullName>
    </submittedName>
</protein>
<dbReference type="Proteomes" id="UP000549457">
    <property type="component" value="Unassembled WGS sequence"/>
</dbReference>
<evidence type="ECO:0000313" key="2">
    <source>
        <dbReference type="EMBL" id="MBB5221109.1"/>
    </source>
</evidence>
<keyword evidence="1" id="KW-0812">Transmembrane</keyword>
<dbReference type="RefSeq" id="WP_184147511.1">
    <property type="nucleotide sequence ID" value="NZ_JACHFM010000001.1"/>
</dbReference>
<keyword evidence="1" id="KW-1133">Transmembrane helix</keyword>